<dbReference type="CDD" id="cd00995">
    <property type="entry name" value="PBP2_NikA_DppA_OppA_like"/>
    <property type="match status" value="1"/>
</dbReference>
<dbReference type="PROSITE" id="PS51257">
    <property type="entry name" value="PROKAR_LIPOPROTEIN"/>
    <property type="match status" value="1"/>
</dbReference>
<dbReference type="PIRSF" id="PIRSF002741">
    <property type="entry name" value="MppA"/>
    <property type="match status" value="1"/>
</dbReference>
<feature type="region of interest" description="Disordered" evidence="1">
    <location>
        <begin position="157"/>
        <end position="176"/>
    </location>
</feature>
<dbReference type="PANTHER" id="PTHR30290">
    <property type="entry name" value="PERIPLASMIC BINDING COMPONENT OF ABC TRANSPORTER"/>
    <property type="match status" value="1"/>
</dbReference>
<feature type="region of interest" description="Disordered" evidence="1">
    <location>
        <begin position="23"/>
        <end position="43"/>
    </location>
</feature>
<dbReference type="GO" id="GO:0043190">
    <property type="term" value="C:ATP-binding cassette (ABC) transporter complex"/>
    <property type="evidence" value="ECO:0007669"/>
    <property type="project" value="InterPro"/>
</dbReference>
<evidence type="ECO:0000313" key="5">
    <source>
        <dbReference type="Proteomes" id="UP000520767"/>
    </source>
</evidence>
<dbReference type="EMBL" id="JACHJQ010000009">
    <property type="protein sequence ID" value="MBB4911235.1"/>
    <property type="molecule type" value="Genomic_DNA"/>
</dbReference>
<dbReference type="InterPro" id="IPR000914">
    <property type="entry name" value="SBP_5_dom"/>
</dbReference>
<dbReference type="GO" id="GO:0015833">
    <property type="term" value="P:peptide transport"/>
    <property type="evidence" value="ECO:0007669"/>
    <property type="project" value="TreeGrafter"/>
</dbReference>
<dbReference type="Gene3D" id="3.90.76.10">
    <property type="entry name" value="Dipeptide-binding Protein, Domain 1"/>
    <property type="match status" value="1"/>
</dbReference>
<feature type="domain" description="Solute-binding protein family 5" evidence="3">
    <location>
        <begin position="95"/>
        <end position="475"/>
    </location>
</feature>
<dbReference type="PANTHER" id="PTHR30290:SF83">
    <property type="entry name" value="ABC TRANSPORTER SUBSTRATE-BINDING PROTEIN"/>
    <property type="match status" value="1"/>
</dbReference>
<protein>
    <submittedName>
        <fullName evidence="4">Oligopeptide transport system substrate-binding protein</fullName>
    </submittedName>
</protein>
<dbReference type="SUPFAM" id="SSF53850">
    <property type="entry name" value="Periplasmic binding protein-like II"/>
    <property type="match status" value="1"/>
</dbReference>
<evidence type="ECO:0000259" key="3">
    <source>
        <dbReference type="Pfam" id="PF00496"/>
    </source>
</evidence>
<feature type="chain" id="PRO_5039092548" evidence="2">
    <location>
        <begin position="20"/>
        <end position="553"/>
    </location>
</feature>
<feature type="signal peptide" evidence="2">
    <location>
        <begin position="1"/>
        <end position="19"/>
    </location>
</feature>
<dbReference type="GO" id="GO:0042597">
    <property type="term" value="C:periplasmic space"/>
    <property type="evidence" value="ECO:0007669"/>
    <property type="project" value="UniProtKB-ARBA"/>
</dbReference>
<dbReference type="InterPro" id="IPR030678">
    <property type="entry name" value="Peptide/Ni-bd"/>
</dbReference>
<dbReference type="Gene3D" id="3.10.105.10">
    <property type="entry name" value="Dipeptide-binding Protein, Domain 3"/>
    <property type="match status" value="1"/>
</dbReference>
<sequence>MRRPRWLAAGVIPLTAALAITSCSSGDEGGGEEPGAGAGDPAKNESVEITVFGSEPSRPLVPGDTSETGGGKIVDALFTGLMDYDPVSGEAREAHAESFELTSPTEYTVKLKKGWTFHDGTEVKAHNYIDAWNYTAYSPNGQQHASFMTQIKGFADVHTPDPDGPDAPQQPATPKAKEMSGLVEVNDYEFKIQFTEPHAIFKVKTGYAAFMPMPDSFFADPETWKKTPVGNGAFKYVARVPDQELQIERFDEYEGADKPKIKKVKFVFTDADAAYAAVKGNQLDFMDTAPPQAIAGNVWETDLPGRAKAYPVMAVQTMSFPVYDPKYQNVDFRHAVSMAIDREAVTKTIFEGNREPLSGYGMDLVPGYEDGACGKWCEFNPDEAKKLFAKSGWTGPIQITSNADNGHKEWIEAVCGSIQETLGVECTFEPVPQFSQVRQAIEAREMDQLYRSGWLADYPLIENFLNPIYRTGGSSNDNGYSNPEVDAKLAAADKAETEEEAYQLYHEAEELIAEDMPAVPLWNTPSISCWSERLTNVRLTPKRELDLSYVEVK</sequence>
<reference evidence="4 5" key="1">
    <citation type="submission" date="2020-08" db="EMBL/GenBank/DDBJ databases">
        <title>Genomic Encyclopedia of Type Strains, Phase III (KMG-III): the genomes of soil and plant-associated and newly described type strains.</title>
        <authorList>
            <person name="Whitman W."/>
        </authorList>
    </citation>
    <scope>NUCLEOTIDE SEQUENCE [LARGE SCALE GENOMIC DNA]</scope>
    <source>
        <strain evidence="4 5">CECT 8960</strain>
    </source>
</reference>
<evidence type="ECO:0000256" key="1">
    <source>
        <dbReference type="SAM" id="MobiDB-lite"/>
    </source>
</evidence>
<gene>
    <name evidence="4" type="ORF">FHR82_007495</name>
</gene>
<dbReference type="RefSeq" id="WP_184815255.1">
    <property type="nucleotide sequence ID" value="NZ_JACHJQ010000009.1"/>
</dbReference>
<name>A0A7W7VIN5_9PSEU</name>
<keyword evidence="2" id="KW-0732">Signal</keyword>
<comment type="caution">
    <text evidence="4">The sequence shown here is derived from an EMBL/GenBank/DDBJ whole genome shotgun (WGS) entry which is preliminary data.</text>
</comment>
<evidence type="ECO:0000256" key="2">
    <source>
        <dbReference type="SAM" id="SignalP"/>
    </source>
</evidence>
<evidence type="ECO:0000313" key="4">
    <source>
        <dbReference type="EMBL" id="MBB4911235.1"/>
    </source>
</evidence>
<accession>A0A7W7VIN5</accession>
<dbReference type="GO" id="GO:1904680">
    <property type="term" value="F:peptide transmembrane transporter activity"/>
    <property type="evidence" value="ECO:0007669"/>
    <property type="project" value="TreeGrafter"/>
</dbReference>
<dbReference type="Pfam" id="PF00496">
    <property type="entry name" value="SBP_bac_5"/>
    <property type="match status" value="1"/>
</dbReference>
<dbReference type="AlphaFoldDB" id="A0A7W7VIN5"/>
<dbReference type="Gene3D" id="3.40.190.10">
    <property type="entry name" value="Periplasmic binding protein-like II"/>
    <property type="match status" value="1"/>
</dbReference>
<organism evidence="4 5">
    <name type="scientific">Actinophytocola algeriensis</name>
    <dbReference type="NCBI Taxonomy" id="1768010"/>
    <lineage>
        <taxon>Bacteria</taxon>
        <taxon>Bacillati</taxon>
        <taxon>Actinomycetota</taxon>
        <taxon>Actinomycetes</taxon>
        <taxon>Pseudonocardiales</taxon>
        <taxon>Pseudonocardiaceae</taxon>
    </lineage>
</organism>
<dbReference type="InterPro" id="IPR039424">
    <property type="entry name" value="SBP_5"/>
</dbReference>
<keyword evidence="5" id="KW-1185">Reference proteome</keyword>
<dbReference type="Proteomes" id="UP000520767">
    <property type="component" value="Unassembled WGS sequence"/>
</dbReference>
<proteinExistence type="predicted"/>